<evidence type="ECO:0000313" key="1">
    <source>
        <dbReference type="EMBL" id="UXC19147.1"/>
    </source>
</evidence>
<accession>A0ABY5ZYR9</accession>
<dbReference type="Proteomes" id="UP001058290">
    <property type="component" value="Chromosome"/>
</dbReference>
<gene>
    <name evidence="1" type="ORF">N4T19_03200</name>
</gene>
<sequence length="63" mass="6899">MAKKDIAVASSERDWQAEDDMRTLARAEEIRKDPARLKAALGKAKEKMAELGALQALQSGSKN</sequence>
<organism evidence="1 2">
    <name type="scientific">Comamonas squillarum</name>
    <dbReference type="NCBI Taxonomy" id="2977320"/>
    <lineage>
        <taxon>Bacteria</taxon>
        <taxon>Pseudomonadati</taxon>
        <taxon>Pseudomonadota</taxon>
        <taxon>Betaproteobacteria</taxon>
        <taxon>Burkholderiales</taxon>
        <taxon>Comamonadaceae</taxon>
        <taxon>Comamonas</taxon>
    </lineage>
</organism>
<reference evidence="1" key="1">
    <citation type="submission" date="2022-09" db="EMBL/GenBank/DDBJ databases">
        <title>Bacterial diversity in gut of crayfish and pufferfish.</title>
        <authorList>
            <person name="Huang Y."/>
        </authorList>
    </citation>
    <scope>NUCLEOTIDE SEQUENCE</scope>
    <source>
        <strain evidence="1">PR12</strain>
    </source>
</reference>
<keyword evidence="2" id="KW-1185">Reference proteome</keyword>
<name>A0ABY5ZYR9_9BURK</name>
<dbReference type="RefSeq" id="WP_260719451.1">
    <property type="nucleotide sequence ID" value="NZ_CP104377.1"/>
</dbReference>
<dbReference type="EMBL" id="CP104377">
    <property type="protein sequence ID" value="UXC19147.1"/>
    <property type="molecule type" value="Genomic_DNA"/>
</dbReference>
<evidence type="ECO:0000313" key="2">
    <source>
        <dbReference type="Proteomes" id="UP001058290"/>
    </source>
</evidence>
<proteinExistence type="predicted"/>
<protein>
    <submittedName>
        <fullName evidence="1">Uncharacterized protein</fullName>
    </submittedName>
</protein>